<keyword evidence="2" id="KW-0645">Protease</keyword>
<evidence type="ECO:0000256" key="3">
    <source>
        <dbReference type="ARBA" id="ARBA00022723"/>
    </source>
</evidence>
<dbReference type="eggNOG" id="COG4934">
    <property type="taxonomic scope" value="Bacteria"/>
</dbReference>
<dbReference type="InterPro" id="IPR050819">
    <property type="entry name" value="Tripeptidyl-peptidase_I"/>
</dbReference>
<evidence type="ECO:0000256" key="8">
    <source>
        <dbReference type="SAM" id="MobiDB-lite"/>
    </source>
</evidence>
<dbReference type="GO" id="GO:0046872">
    <property type="term" value="F:metal ion binding"/>
    <property type="evidence" value="ECO:0007669"/>
    <property type="project" value="UniProtKB-KW"/>
</dbReference>
<keyword evidence="5" id="KW-0720">Serine protease</keyword>
<feature type="compositionally biased region" description="Polar residues" evidence="8">
    <location>
        <begin position="1150"/>
        <end position="1166"/>
    </location>
</feature>
<dbReference type="InterPro" id="IPR015366">
    <property type="entry name" value="S53_propep"/>
</dbReference>
<evidence type="ECO:0000256" key="4">
    <source>
        <dbReference type="ARBA" id="ARBA00022801"/>
    </source>
</evidence>
<dbReference type="HOGENOM" id="CLU_004005_1_0_0"/>
<evidence type="ECO:0000256" key="6">
    <source>
        <dbReference type="ARBA" id="ARBA00022837"/>
    </source>
</evidence>
<dbReference type="GO" id="GO:0004252">
    <property type="term" value="F:serine-type endopeptidase activity"/>
    <property type="evidence" value="ECO:0007669"/>
    <property type="project" value="InterPro"/>
</dbReference>
<dbReference type="GO" id="GO:0008240">
    <property type="term" value="F:tripeptidyl-peptidase activity"/>
    <property type="evidence" value="ECO:0007669"/>
    <property type="project" value="TreeGrafter"/>
</dbReference>
<keyword evidence="9" id="KW-0732">Signal</keyword>
<dbReference type="STRING" id="234267.Acid_5611"/>
<dbReference type="PANTHER" id="PTHR14218:SF15">
    <property type="entry name" value="TRIPEPTIDYL-PEPTIDASE 1"/>
    <property type="match status" value="1"/>
</dbReference>
<dbReference type="InParanoid" id="Q01UW2"/>
<keyword evidence="4" id="KW-0378">Hydrolase</keyword>
<feature type="chain" id="PRO_5004162669" evidence="9">
    <location>
        <begin position="21"/>
        <end position="1233"/>
    </location>
</feature>
<proteinExistence type="predicted"/>
<dbReference type="InterPro" id="IPR036852">
    <property type="entry name" value="Peptidase_S8/S53_dom_sf"/>
</dbReference>
<comment type="cofactor">
    <cofactor evidence="1">
        <name>Ca(2+)</name>
        <dbReference type="ChEBI" id="CHEBI:29108"/>
    </cofactor>
</comment>
<dbReference type="Gene3D" id="2.60.40.10">
    <property type="entry name" value="Immunoglobulins"/>
    <property type="match status" value="1"/>
</dbReference>
<dbReference type="KEGG" id="sus:Acid_5611"/>
<dbReference type="SUPFAM" id="SSF52743">
    <property type="entry name" value="Subtilisin-like"/>
    <property type="match status" value="1"/>
</dbReference>
<keyword evidence="3" id="KW-0479">Metal-binding</keyword>
<evidence type="ECO:0000256" key="9">
    <source>
        <dbReference type="SAM" id="SignalP"/>
    </source>
</evidence>
<dbReference type="InterPro" id="IPR017803">
    <property type="entry name" value="CHP03437_C"/>
</dbReference>
<dbReference type="Pfam" id="PF09286">
    <property type="entry name" value="Pro-kuma_activ"/>
    <property type="match status" value="1"/>
</dbReference>
<dbReference type="InterPro" id="IPR013783">
    <property type="entry name" value="Ig-like_fold"/>
</dbReference>
<dbReference type="PROSITE" id="PS00138">
    <property type="entry name" value="SUBTILASE_SER"/>
    <property type="match status" value="1"/>
</dbReference>
<evidence type="ECO:0000259" key="10">
    <source>
        <dbReference type="PROSITE" id="PS51695"/>
    </source>
</evidence>
<dbReference type="PROSITE" id="PS51695">
    <property type="entry name" value="SEDOLISIN"/>
    <property type="match status" value="1"/>
</dbReference>
<gene>
    <name evidence="11" type="ordered locus">Acid_5611</name>
</gene>
<organism evidence="11">
    <name type="scientific">Solibacter usitatus (strain Ellin6076)</name>
    <dbReference type="NCBI Taxonomy" id="234267"/>
    <lineage>
        <taxon>Bacteria</taxon>
        <taxon>Pseudomonadati</taxon>
        <taxon>Acidobacteriota</taxon>
        <taxon>Terriglobia</taxon>
        <taxon>Bryobacterales</taxon>
        <taxon>Solibacteraceae</taxon>
        <taxon>Candidatus Solibacter</taxon>
    </lineage>
</organism>
<dbReference type="GO" id="GO:0006508">
    <property type="term" value="P:proteolysis"/>
    <property type="evidence" value="ECO:0007669"/>
    <property type="project" value="UniProtKB-KW"/>
</dbReference>
<evidence type="ECO:0000256" key="5">
    <source>
        <dbReference type="ARBA" id="ARBA00022825"/>
    </source>
</evidence>
<feature type="region of interest" description="Disordered" evidence="8">
    <location>
        <begin position="1150"/>
        <end position="1169"/>
    </location>
</feature>
<dbReference type="SMART" id="SM00944">
    <property type="entry name" value="Pro-kuma_activ"/>
    <property type="match status" value="1"/>
</dbReference>
<keyword evidence="6" id="KW-0106">Calcium</keyword>
<protein>
    <submittedName>
        <fullName evidence="11">Peptidase S8 and S53, subtilisin, kexin, sedolisin</fullName>
    </submittedName>
</protein>
<reference evidence="11" key="1">
    <citation type="submission" date="2006-10" db="EMBL/GenBank/DDBJ databases">
        <title>Complete sequence of Solibacter usitatus Ellin6076.</title>
        <authorList>
            <consortium name="US DOE Joint Genome Institute"/>
            <person name="Copeland A."/>
            <person name="Lucas S."/>
            <person name="Lapidus A."/>
            <person name="Barry K."/>
            <person name="Detter J.C."/>
            <person name="Glavina del Rio T."/>
            <person name="Hammon N."/>
            <person name="Israni S."/>
            <person name="Dalin E."/>
            <person name="Tice H."/>
            <person name="Pitluck S."/>
            <person name="Thompson L.S."/>
            <person name="Brettin T."/>
            <person name="Bruce D."/>
            <person name="Han C."/>
            <person name="Tapia R."/>
            <person name="Gilna P."/>
            <person name="Schmutz J."/>
            <person name="Larimer F."/>
            <person name="Land M."/>
            <person name="Hauser L."/>
            <person name="Kyrpides N."/>
            <person name="Mikhailova N."/>
            <person name="Janssen P.H."/>
            <person name="Kuske C.R."/>
            <person name="Richardson P."/>
        </authorList>
    </citation>
    <scope>NUCLEOTIDE SEQUENCE</scope>
    <source>
        <strain evidence="11">Ellin6076</strain>
    </source>
</reference>
<dbReference type="InterPro" id="IPR023828">
    <property type="entry name" value="Peptidase_S8_Ser-AS"/>
</dbReference>
<evidence type="ECO:0000256" key="2">
    <source>
        <dbReference type="ARBA" id="ARBA00022670"/>
    </source>
</evidence>
<feature type="domain" description="Peptidase S53" evidence="10">
    <location>
        <begin position="208"/>
        <end position="589"/>
    </location>
</feature>
<evidence type="ECO:0000313" key="11">
    <source>
        <dbReference type="EMBL" id="ABJ86558.1"/>
    </source>
</evidence>
<evidence type="ECO:0000256" key="7">
    <source>
        <dbReference type="ARBA" id="ARBA00023145"/>
    </source>
</evidence>
<dbReference type="AlphaFoldDB" id="Q01UW2"/>
<evidence type="ECO:0000256" key="1">
    <source>
        <dbReference type="ARBA" id="ARBA00001913"/>
    </source>
</evidence>
<dbReference type="SUPFAM" id="SSF54897">
    <property type="entry name" value="Protease propeptides/inhibitors"/>
    <property type="match status" value="1"/>
</dbReference>
<dbReference type="NCBIfam" id="TIGR03437">
    <property type="entry name" value="Soli_cterm"/>
    <property type="match status" value="1"/>
</dbReference>
<dbReference type="CDD" id="cd04056">
    <property type="entry name" value="Peptidases_S53"/>
    <property type="match status" value="1"/>
</dbReference>
<accession>Q01UW2</accession>
<dbReference type="CDD" id="cd11377">
    <property type="entry name" value="Pro-peptidase_S53"/>
    <property type="match status" value="1"/>
</dbReference>
<dbReference type="EMBL" id="CP000473">
    <property type="protein sequence ID" value="ABJ86558.1"/>
    <property type="molecule type" value="Genomic_DNA"/>
</dbReference>
<dbReference type="InterPro" id="IPR030400">
    <property type="entry name" value="Sedolisin_dom"/>
</dbReference>
<sequence length="1233" mass="126960" precursor="true">MTRSLRLLTTGLLTFGFLQAATNRVLTPVDRNRSIALKGHIHPQAQPQFDRGLVDPAMRIPRATLILKPAKSLAAFLAAQQIPGSPEYRQFLSPEQFADRFGLTTDDLTKVVGWLESQGLKADRIARGRNAITFSGTAEQAARTLKTEFHRYQVNGKMHFAAAAEPSIPEALGDVVAGFTGLDDFKLESNALRSTLRPQYTVKSGDHYLVPDDLATIYNLKPLYQAGIDGTGQKIAIVGESDIDLSDIRAFRQQFNLPAGTDPVQILVGDDPGFNNTWFEADLDIEWAGAIARGAKIVYVYSNSVLDAVQYAVDENVAPVLSMSYGSCEAFNQVEFRAVAQQAVAQGITFLVASGDHGAAECDRYTQTPQASKGFNASFPATLPEVTAVGGTTFNEGSGRYWASGNDANGASALSYIPEVAWNDTASIGDVEATGGGASILFGKPYWQVGSGVPNDKARDIPDVSLSASAEHDPYLISYFGDFYLVGGTSASTPAFAGIVALLNQNQLSKGTISKPGLGNINPNLYRQAQAGDGSFHDITGGDTMIPCVQGSPNCVNGQMGLRAGTGYDLVTGLGSVDANKLINNWSNGTASSLKVVADPPSAAPADTIRFTATVNGPAGGAPPTGSVSFVSNLYDLPLGTVEISVYNGVATATMSFPATAVILDDGSVTAIYNGDKNYNSSAGTVTVSYKHTGTGSQVVASVTPTPVIRQSPSNNWPYDLLLSEKNGVATTITQFTVNGVAQNILGIFGTNILPARGMLIAFLAGNNLVVPLNRVFHLEGKDADGTVWKQEFSVPFVDSPTATQIPSISLASAPTAVTQNPQASSTCQWSSQLVVRENAGFLVQLSSLKQGTTDLSNSLQALFGTTRLAPWGSLRGTLCLGGTTAPGARTYTLAGLSELGTTVTATVSVTYSGAAASAPAAFGVTPQALTLPIDGAQQSSLANLAVAFLGGSPAWTASVDAPWLTVTPASGSGAGQLTVQGQGAGLSNGVYSAVITIQALSAIPQAITVPVTFIVGASADLTITSVANAASASAGLAPGTMALIGGTQLAPATFAAQYFPLPFTLAGVSATVNGVSAPLYSAAPGQLKVQIPYEAGSGAAVVAVNNNGKIAYFPVTIKTTAPGIFASANAAGKQGQTIVAYVTGEGDLTPSTATGSTPADGTSASRLPKPRLPITVTVGGLNAAVTFAGLQSGTAGVMQVNFTIPAATPLGAQPVVISVGGLPSPAATVTVQ</sequence>
<keyword evidence="7" id="KW-0865">Zymogen</keyword>
<dbReference type="PANTHER" id="PTHR14218">
    <property type="entry name" value="PROTEASE S8 TRIPEPTIDYL PEPTIDASE I CLN2"/>
    <property type="match status" value="1"/>
</dbReference>
<name>Q01UW2_SOLUE</name>
<dbReference type="Gene3D" id="3.40.50.200">
    <property type="entry name" value="Peptidase S8/S53 domain"/>
    <property type="match status" value="1"/>
</dbReference>
<feature type="signal peptide" evidence="9">
    <location>
        <begin position="1"/>
        <end position="20"/>
    </location>
</feature>